<dbReference type="RefSeq" id="XP_499893.3">
    <property type="nucleotide sequence ID" value="XM_499893.4"/>
</dbReference>
<sequence>MTTVHREVLGDISNMKMGALSPLKSTGSPYRKPRGVCKSSLQQGPNKKLFTQDILSPLLLPPKSQEECKDGNDGKIREHADRLKMRLQLALYKINTKQTNVSLAALEEASSPKPPATETPMRAPPGSLLKGTPASMGAAKSLLQLGNC</sequence>
<evidence type="ECO:0000256" key="4">
    <source>
        <dbReference type="ARBA" id="ARBA00022490"/>
    </source>
</evidence>
<keyword evidence="4" id="KW-0963">Cytoplasm</keyword>
<comment type="subcellular location">
    <subcellularLocation>
        <location evidence="2">Cytoplasm</location>
    </subcellularLocation>
    <subcellularLocation>
        <location evidence="1">Nucleus</location>
    </subcellularLocation>
</comment>
<evidence type="ECO:0000313" key="11">
    <source>
        <dbReference type="Proteomes" id="UP000182444"/>
    </source>
</evidence>
<keyword evidence="7" id="KW-0804">Transcription</keyword>
<feature type="region of interest" description="Disordered" evidence="9">
    <location>
        <begin position="18"/>
        <end position="43"/>
    </location>
</feature>
<organism evidence="10 11">
    <name type="scientific">Yarrowia lipolytica</name>
    <name type="common">Candida lipolytica</name>
    <dbReference type="NCBI Taxonomy" id="4952"/>
    <lineage>
        <taxon>Eukaryota</taxon>
        <taxon>Fungi</taxon>
        <taxon>Dikarya</taxon>
        <taxon>Ascomycota</taxon>
        <taxon>Saccharomycotina</taxon>
        <taxon>Dipodascomycetes</taxon>
        <taxon>Dipodascales</taxon>
        <taxon>Dipodascales incertae sedis</taxon>
        <taxon>Yarrowia</taxon>
    </lineage>
</organism>
<comment type="similarity">
    <text evidence="3">Belongs to the WHI5/NRM1 family.</text>
</comment>
<evidence type="ECO:0000256" key="1">
    <source>
        <dbReference type="ARBA" id="ARBA00004123"/>
    </source>
</evidence>
<keyword evidence="6" id="KW-0805">Transcription regulation</keyword>
<dbReference type="VEuPathDB" id="FungiDB:YALI1_A08828g"/>
<evidence type="ECO:0000256" key="9">
    <source>
        <dbReference type="SAM" id="MobiDB-lite"/>
    </source>
</evidence>
<dbReference type="VEuPathDB" id="FungiDB:YALI0_A09086g"/>
<evidence type="ECO:0000256" key="5">
    <source>
        <dbReference type="ARBA" id="ARBA00022491"/>
    </source>
</evidence>
<keyword evidence="8" id="KW-0539">Nucleus</keyword>
<dbReference type="InterPro" id="IPR013734">
    <property type="entry name" value="TF_Nrm1/Whi5"/>
</dbReference>
<dbReference type="GO" id="GO:0005634">
    <property type="term" value="C:nucleus"/>
    <property type="evidence" value="ECO:0007669"/>
    <property type="project" value="UniProtKB-SubCell"/>
</dbReference>
<dbReference type="AlphaFoldDB" id="A0A1D8N460"/>
<dbReference type="EMBL" id="CP017553">
    <property type="protein sequence ID" value="AOW00427.1"/>
    <property type="molecule type" value="Genomic_DNA"/>
</dbReference>
<gene>
    <name evidence="10" type="ORF">YALI1_A08828g</name>
</gene>
<evidence type="ECO:0000256" key="6">
    <source>
        <dbReference type="ARBA" id="ARBA00023015"/>
    </source>
</evidence>
<reference evidence="10 11" key="1">
    <citation type="journal article" date="2016" name="PLoS ONE">
        <title>Sequence Assembly of Yarrowia lipolytica Strain W29/CLIB89 Shows Transposable Element Diversity.</title>
        <authorList>
            <person name="Magnan C."/>
            <person name="Yu J."/>
            <person name="Chang I."/>
            <person name="Jahn E."/>
            <person name="Kanomata Y."/>
            <person name="Wu J."/>
            <person name="Zeller M."/>
            <person name="Oakes M."/>
            <person name="Baldi P."/>
            <person name="Sandmeyer S."/>
        </authorList>
    </citation>
    <scope>NUCLEOTIDE SEQUENCE [LARGE SCALE GENOMIC DNA]</scope>
    <source>
        <strain evidence="11">CLIB89(W29)</strain>
    </source>
</reference>
<keyword evidence="5" id="KW-0678">Repressor</keyword>
<evidence type="ECO:0000313" key="10">
    <source>
        <dbReference type="EMBL" id="AOW00427.1"/>
    </source>
</evidence>
<name>A0A1D8N460_YARLL</name>
<dbReference type="GeneID" id="2906560"/>
<evidence type="ECO:0000256" key="8">
    <source>
        <dbReference type="ARBA" id="ARBA00023242"/>
    </source>
</evidence>
<dbReference type="Pfam" id="PF08528">
    <property type="entry name" value="Whi5"/>
    <property type="match status" value="1"/>
</dbReference>
<proteinExistence type="inferred from homology"/>
<dbReference type="Proteomes" id="UP000182444">
    <property type="component" value="Chromosome 1A"/>
</dbReference>
<protein>
    <submittedName>
        <fullName evidence="10">Uncharacterized protein</fullName>
    </submittedName>
</protein>
<feature type="region of interest" description="Disordered" evidence="9">
    <location>
        <begin position="107"/>
        <end position="135"/>
    </location>
</feature>
<evidence type="ECO:0000256" key="3">
    <source>
        <dbReference type="ARBA" id="ARBA00006922"/>
    </source>
</evidence>
<dbReference type="KEGG" id="yli:2906560"/>
<accession>A0A1D8N460</accession>
<dbReference type="GO" id="GO:0005737">
    <property type="term" value="C:cytoplasm"/>
    <property type="evidence" value="ECO:0007669"/>
    <property type="project" value="UniProtKB-SubCell"/>
</dbReference>
<evidence type="ECO:0000256" key="2">
    <source>
        <dbReference type="ARBA" id="ARBA00004496"/>
    </source>
</evidence>
<evidence type="ECO:0000256" key="7">
    <source>
        <dbReference type="ARBA" id="ARBA00023163"/>
    </source>
</evidence>